<dbReference type="EMBL" id="CP081303">
    <property type="protein sequence ID" value="QZE14189.1"/>
    <property type="molecule type" value="Genomic_DNA"/>
</dbReference>
<keyword evidence="2" id="KW-1185">Reference proteome</keyword>
<reference evidence="1" key="1">
    <citation type="submission" date="2021-08" db="EMBL/GenBank/DDBJ databases">
        <title>Novel anaerobic bacterium isolated from sea squirt in East Sea, Republic of Korea.</title>
        <authorList>
            <person name="Nguyen T.H."/>
            <person name="Li Z."/>
            <person name="Lee Y.-J."/>
            <person name="Ko J."/>
            <person name="Kim S.-G."/>
        </authorList>
    </citation>
    <scope>NUCLEOTIDE SEQUENCE</scope>
    <source>
        <strain evidence="1">KCTC 25031</strain>
    </source>
</reference>
<gene>
    <name evidence="1" type="ORF">K4L44_16950</name>
</gene>
<organism evidence="1 2">
    <name type="scientific">Halosquirtibacter laminarini</name>
    <dbReference type="NCBI Taxonomy" id="3374600"/>
    <lineage>
        <taxon>Bacteria</taxon>
        <taxon>Pseudomonadati</taxon>
        <taxon>Bacteroidota</taxon>
        <taxon>Bacteroidia</taxon>
        <taxon>Marinilabiliales</taxon>
        <taxon>Prolixibacteraceae</taxon>
        <taxon>Halosquirtibacter</taxon>
    </lineage>
</organism>
<accession>A0AC61NF27</accession>
<proteinExistence type="predicted"/>
<sequence length="175" mass="20511">MNQKALILYHTNYGFSYTVAEFVKQAISRSNLEVVICSIDQADLLDLFSYSYKYIISPIKYGNYAKKVLNFLKQYDHILSKTHCVIVSIDLVSRKNDRNSLENNKQVSKIWSKLNWTPTRLIIIPGELDYSKYNFIEKKMMKLLMYIMKGPTDSNTSEVYTNWKSLESQIKNDLH</sequence>
<evidence type="ECO:0000313" key="2">
    <source>
        <dbReference type="Proteomes" id="UP000826212"/>
    </source>
</evidence>
<evidence type="ECO:0000313" key="1">
    <source>
        <dbReference type="EMBL" id="QZE14189.1"/>
    </source>
</evidence>
<dbReference type="Proteomes" id="UP000826212">
    <property type="component" value="Chromosome"/>
</dbReference>
<protein>
    <submittedName>
        <fullName evidence="1">Uncharacterized protein</fullName>
    </submittedName>
</protein>
<name>A0AC61NF27_9BACT</name>